<reference evidence="2 3" key="1">
    <citation type="submission" date="2024-05" db="EMBL/GenBank/DDBJ databases">
        <title>Haplotype-resolved chromosome-level genome assembly of Huyou (Citrus changshanensis).</title>
        <authorList>
            <person name="Miao C."/>
            <person name="Chen W."/>
            <person name="Wu Y."/>
            <person name="Wang L."/>
            <person name="Zhao S."/>
            <person name="Grierson D."/>
            <person name="Xu C."/>
            <person name="Chen K."/>
        </authorList>
    </citation>
    <scope>NUCLEOTIDE SEQUENCE [LARGE SCALE GENOMIC DNA]</scope>
    <source>
        <strain evidence="2">01-14</strain>
        <tissue evidence="2">Leaf</tissue>
    </source>
</reference>
<dbReference type="GO" id="GO:0003676">
    <property type="term" value="F:nucleic acid binding"/>
    <property type="evidence" value="ECO:0007669"/>
    <property type="project" value="InterPro"/>
</dbReference>
<evidence type="ECO:0000259" key="1">
    <source>
        <dbReference type="Pfam" id="PF13456"/>
    </source>
</evidence>
<dbReference type="GO" id="GO:0004523">
    <property type="term" value="F:RNA-DNA hybrid ribonuclease activity"/>
    <property type="evidence" value="ECO:0007669"/>
    <property type="project" value="InterPro"/>
</dbReference>
<organism evidence="2 3">
    <name type="scientific">Citrus x changshan-huyou</name>
    <dbReference type="NCBI Taxonomy" id="2935761"/>
    <lineage>
        <taxon>Eukaryota</taxon>
        <taxon>Viridiplantae</taxon>
        <taxon>Streptophyta</taxon>
        <taxon>Embryophyta</taxon>
        <taxon>Tracheophyta</taxon>
        <taxon>Spermatophyta</taxon>
        <taxon>Magnoliopsida</taxon>
        <taxon>eudicotyledons</taxon>
        <taxon>Gunneridae</taxon>
        <taxon>Pentapetalae</taxon>
        <taxon>rosids</taxon>
        <taxon>malvids</taxon>
        <taxon>Sapindales</taxon>
        <taxon>Rutaceae</taxon>
        <taxon>Aurantioideae</taxon>
        <taxon>Citrus</taxon>
    </lineage>
</organism>
<dbReference type="AlphaFoldDB" id="A0AAP0LRI1"/>
<name>A0AAP0LRI1_9ROSI</name>
<proteinExistence type="predicted"/>
<dbReference type="Pfam" id="PF13456">
    <property type="entry name" value="RVT_3"/>
    <property type="match status" value="1"/>
</dbReference>
<accession>A0AAP0LRI1</accession>
<sequence>MEFSNLSIHLSSTFTKDEFEEWVVLCWSIWLARNHLIYCNAISEPQAIVVRAANAVNSFRADTLQCGTSKSIKPNTPRLCWQSPPPSWYKVNVDAAVSSKEDRAGIGVLVRNLEGEIMAASICKVIFSEDIEFVKAVTVQKGIQLVMDIELAPAIIEFDSLNVINLISNKMHNRC</sequence>
<keyword evidence="3" id="KW-1185">Reference proteome</keyword>
<dbReference type="PANTHER" id="PTHR47074:SF11">
    <property type="entry name" value="REVERSE TRANSCRIPTASE-LIKE PROTEIN"/>
    <property type="match status" value="1"/>
</dbReference>
<dbReference type="Proteomes" id="UP001428341">
    <property type="component" value="Unassembled WGS sequence"/>
</dbReference>
<dbReference type="PANTHER" id="PTHR47074">
    <property type="entry name" value="BNAC02G40300D PROTEIN"/>
    <property type="match status" value="1"/>
</dbReference>
<evidence type="ECO:0000313" key="2">
    <source>
        <dbReference type="EMBL" id="KAK9176819.1"/>
    </source>
</evidence>
<dbReference type="InterPro" id="IPR052929">
    <property type="entry name" value="RNase_H-like_EbsB-rel"/>
</dbReference>
<feature type="domain" description="RNase H type-1" evidence="1">
    <location>
        <begin position="92"/>
        <end position="172"/>
    </location>
</feature>
<dbReference type="InterPro" id="IPR036397">
    <property type="entry name" value="RNaseH_sf"/>
</dbReference>
<protein>
    <recommendedName>
        <fullName evidence="1">RNase H type-1 domain-containing protein</fullName>
    </recommendedName>
</protein>
<gene>
    <name evidence="2" type="ORF">WN944_028838</name>
</gene>
<dbReference type="Gene3D" id="3.30.420.10">
    <property type="entry name" value="Ribonuclease H-like superfamily/Ribonuclease H"/>
    <property type="match status" value="1"/>
</dbReference>
<dbReference type="EMBL" id="JBCGBO010000025">
    <property type="protein sequence ID" value="KAK9176819.1"/>
    <property type="molecule type" value="Genomic_DNA"/>
</dbReference>
<comment type="caution">
    <text evidence="2">The sequence shown here is derived from an EMBL/GenBank/DDBJ whole genome shotgun (WGS) entry which is preliminary data.</text>
</comment>
<dbReference type="InterPro" id="IPR002156">
    <property type="entry name" value="RNaseH_domain"/>
</dbReference>
<evidence type="ECO:0000313" key="3">
    <source>
        <dbReference type="Proteomes" id="UP001428341"/>
    </source>
</evidence>